<accession>A0A7K2INY9</accession>
<name>A0A7K2INY9_9ACTN</name>
<evidence type="ECO:0000256" key="2">
    <source>
        <dbReference type="ARBA" id="ARBA00023002"/>
    </source>
</evidence>
<dbReference type="Proteomes" id="UP000467124">
    <property type="component" value="Unassembled WGS sequence"/>
</dbReference>
<dbReference type="InterPro" id="IPR036291">
    <property type="entry name" value="NAD(P)-bd_dom_sf"/>
</dbReference>
<dbReference type="PROSITE" id="PS00061">
    <property type="entry name" value="ADH_SHORT"/>
    <property type="match status" value="1"/>
</dbReference>
<dbReference type="Gene3D" id="3.40.50.720">
    <property type="entry name" value="NAD(P)-binding Rossmann-like Domain"/>
    <property type="match status" value="1"/>
</dbReference>
<dbReference type="PRINTS" id="PR00081">
    <property type="entry name" value="GDHRDH"/>
</dbReference>
<dbReference type="CDD" id="cd05233">
    <property type="entry name" value="SDR_c"/>
    <property type="match status" value="1"/>
</dbReference>
<evidence type="ECO:0000313" key="4">
    <source>
        <dbReference type="Proteomes" id="UP000467124"/>
    </source>
</evidence>
<dbReference type="SUPFAM" id="SSF51735">
    <property type="entry name" value="NAD(P)-binding Rossmann-fold domains"/>
    <property type="match status" value="1"/>
</dbReference>
<comment type="caution">
    <text evidence="3">The sequence shown here is derived from an EMBL/GenBank/DDBJ whole genome shotgun (WGS) entry which is preliminary data.</text>
</comment>
<dbReference type="Pfam" id="PF13561">
    <property type="entry name" value="adh_short_C2"/>
    <property type="match status" value="1"/>
</dbReference>
<proteinExistence type="inferred from homology"/>
<dbReference type="AlphaFoldDB" id="A0A7K2INY9"/>
<keyword evidence="2" id="KW-0560">Oxidoreductase</keyword>
<dbReference type="InterPro" id="IPR002347">
    <property type="entry name" value="SDR_fam"/>
</dbReference>
<evidence type="ECO:0000313" key="3">
    <source>
        <dbReference type="EMBL" id="MYR31680.1"/>
    </source>
</evidence>
<sequence length="251" mass="26299">MESGLARRTVIVTGASNGIGARTALAFGREGAHVVVAYHRNRDGAAKVSEQVEEVGGTAQVHPYSLAEEGSADELVSAAVETTGGVDVVVANAVRWWGRGPGGFETLPDGEWEQIVSDNLSGTIRLMRAAAPPLRKSEQGRVALISSNLALEGLPGAEYYSAAKSGLHGLCKSLSWSMGPHGVLVNTVVPGLTMTDRNKANFPEHLKKMEEARTPLGRLVTPEDVAATTVYLCSALNTAVTGQLLNVSGGR</sequence>
<dbReference type="RefSeq" id="WP_161110402.1">
    <property type="nucleotide sequence ID" value="NZ_JBHYKC010000005.1"/>
</dbReference>
<dbReference type="InterPro" id="IPR050259">
    <property type="entry name" value="SDR"/>
</dbReference>
<dbReference type="PANTHER" id="PTHR42879:SF2">
    <property type="entry name" value="3-OXOACYL-[ACYL-CARRIER-PROTEIN] REDUCTASE FABG"/>
    <property type="match status" value="1"/>
</dbReference>
<dbReference type="InterPro" id="IPR020904">
    <property type="entry name" value="Sc_DH/Rdtase_CS"/>
</dbReference>
<gene>
    <name evidence="3" type="ORF">GTW20_05195</name>
</gene>
<reference evidence="3 4" key="1">
    <citation type="journal article" date="2019" name="Nat. Commun.">
        <title>The antimicrobial potential of Streptomyces from insect microbiomes.</title>
        <authorList>
            <person name="Chevrette M.G."/>
            <person name="Carlson C.M."/>
            <person name="Ortega H.E."/>
            <person name="Thomas C."/>
            <person name="Ananiev G.E."/>
            <person name="Barns K.J."/>
            <person name="Book A.J."/>
            <person name="Cagnazzo J."/>
            <person name="Carlos C."/>
            <person name="Flanigan W."/>
            <person name="Grubbs K.J."/>
            <person name="Horn H.A."/>
            <person name="Hoffmann F.M."/>
            <person name="Klassen J.L."/>
            <person name="Knack J.J."/>
            <person name="Lewin G.R."/>
            <person name="McDonald B.R."/>
            <person name="Muller L."/>
            <person name="Melo W.G.P."/>
            <person name="Pinto-Tomas A.A."/>
            <person name="Schmitz A."/>
            <person name="Wendt-Pienkowski E."/>
            <person name="Wildman S."/>
            <person name="Zhao M."/>
            <person name="Zhang F."/>
            <person name="Bugni T.S."/>
            <person name="Andes D.R."/>
            <person name="Pupo M.T."/>
            <person name="Currie C.R."/>
        </authorList>
    </citation>
    <scope>NUCLEOTIDE SEQUENCE [LARGE SCALE GENOMIC DNA]</scope>
    <source>
        <strain evidence="3 4">SID5840</strain>
    </source>
</reference>
<organism evidence="3 4">
    <name type="scientific">Nocardiopsis alba</name>
    <dbReference type="NCBI Taxonomy" id="53437"/>
    <lineage>
        <taxon>Bacteria</taxon>
        <taxon>Bacillati</taxon>
        <taxon>Actinomycetota</taxon>
        <taxon>Actinomycetes</taxon>
        <taxon>Streptosporangiales</taxon>
        <taxon>Nocardiopsidaceae</taxon>
        <taxon>Nocardiopsis</taxon>
    </lineage>
</organism>
<dbReference type="PANTHER" id="PTHR42879">
    <property type="entry name" value="3-OXOACYL-(ACYL-CARRIER-PROTEIN) REDUCTASE"/>
    <property type="match status" value="1"/>
</dbReference>
<comment type="similarity">
    <text evidence="1">Belongs to the short-chain dehydrogenases/reductases (SDR) family.</text>
</comment>
<dbReference type="GO" id="GO:0032787">
    <property type="term" value="P:monocarboxylic acid metabolic process"/>
    <property type="evidence" value="ECO:0007669"/>
    <property type="project" value="UniProtKB-ARBA"/>
</dbReference>
<dbReference type="FunFam" id="3.40.50.720:FF:000084">
    <property type="entry name" value="Short-chain dehydrogenase reductase"/>
    <property type="match status" value="1"/>
</dbReference>
<protein>
    <submittedName>
        <fullName evidence="3">SDR family oxidoreductase</fullName>
    </submittedName>
</protein>
<dbReference type="GO" id="GO:0016491">
    <property type="term" value="F:oxidoreductase activity"/>
    <property type="evidence" value="ECO:0007669"/>
    <property type="project" value="UniProtKB-KW"/>
</dbReference>
<evidence type="ECO:0000256" key="1">
    <source>
        <dbReference type="ARBA" id="ARBA00006484"/>
    </source>
</evidence>
<dbReference type="EMBL" id="WWHY01000001">
    <property type="protein sequence ID" value="MYR31680.1"/>
    <property type="molecule type" value="Genomic_DNA"/>
</dbReference>